<evidence type="ECO:0000313" key="2">
    <source>
        <dbReference type="Proteomes" id="UP000028999"/>
    </source>
</evidence>
<accession>A0A078FP57</accession>
<sequence length="93" mass="10170">MLYKYLGHRKLIFGLDSFRARIWVSGWCLFEELVLGHGLRGGWVACGLADLVSNGGGFSECFPSVLLPSWCLGCEKWRLSGGDQGSAAIIPVH</sequence>
<organism evidence="1 2">
    <name type="scientific">Brassica napus</name>
    <name type="common">Rape</name>
    <dbReference type="NCBI Taxonomy" id="3708"/>
    <lineage>
        <taxon>Eukaryota</taxon>
        <taxon>Viridiplantae</taxon>
        <taxon>Streptophyta</taxon>
        <taxon>Embryophyta</taxon>
        <taxon>Tracheophyta</taxon>
        <taxon>Spermatophyta</taxon>
        <taxon>Magnoliopsida</taxon>
        <taxon>eudicotyledons</taxon>
        <taxon>Gunneridae</taxon>
        <taxon>Pentapetalae</taxon>
        <taxon>rosids</taxon>
        <taxon>malvids</taxon>
        <taxon>Brassicales</taxon>
        <taxon>Brassicaceae</taxon>
        <taxon>Brassiceae</taxon>
        <taxon>Brassica</taxon>
    </lineage>
</organism>
<keyword evidence="2" id="KW-1185">Reference proteome</keyword>
<protein>
    <submittedName>
        <fullName evidence="1">BnaA09g29740D protein</fullName>
    </submittedName>
</protein>
<dbReference type="Proteomes" id="UP000028999">
    <property type="component" value="Unassembled WGS sequence"/>
</dbReference>
<evidence type="ECO:0000313" key="1">
    <source>
        <dbReference type="EMBL" id="CDY16240.1"/>
    </source>
</evidence>
<name>A0A078FP57_BRANA</name>
<dbReference type="PaxDb" id="3708-A0A078FP57"/>
<dbReference type="Gramene" id="CDY16240">
    <property type="protein sequence ID" value="CDY16240"/>
    <property type="gene ID" value="GSBRNA2T00090703001"/>
</dbReference>
<proteinExistence type="predicted"/>
<dbReference type="AlphaFoldDB" id="A0A078FP57"/>
<reference evidence="1 2" key="1">
    <citation type="journal article" date="2014" name="Science">
        <title>Plant genetics. Early allopolyploid evolution in the post-Neolithic Brassica napus oilseed genome.</title>
        <authorList>
            <person name="Chalhoub B."/>
            <person name="Denoeud F."/>
            <person name="Liu S."/>
            <person name="Parkin I.A."/>
            <person name="Tang H."/>
            <person name="Wang X."/>
            <person name="Chiquet J."/>
            <person name="Belcram H."/>
            <person name="Tong C."/>
            <person name="Samans B."/>
            <person name="Correa M."/>
            <person name="Da Silva C."/>
            <person name="Just J."/>
            <person name="Falentin C."/>
            <person name="Koh C.S."/>
            <person name="Le Clainche I."/>
            <person name="Bernard M."/>
            <person name="Bento P."/>
            <person name="Noel B."/>
            <person name="Labadie K."/>
            <person name="Alberti A."/>
            <person name="Charles M."/>
            <person name="Arnaud D."/>
            <person name="Guo H."/>
            <person name="Daviaud C."/>
            <person name="Alamery S."/>
            <person name="Jabbari K."/>
            <person name="Zhao M."/>
            <person name="Edger P.P."/>
            <person name="Chelaifa H."/>
            <person name="Tack D."/>
            <person name="Lassalle G."/>
            <person name="Mestiri I."/>
            <person name="Schnel N."/>
            <person name="Le Paslier M.C."/>
            <person name="Fan G."/>
            <person name="Renault V."/>
            <person name="Bayer P.E."/>
            <person name="Golicz A.A."/>
            <person name="Manoli S."/>
            <person name="Lee T.H."/>
            <person name="Thi V.H."/>
            <person name="Chalabi S."/>
            <person name="Hu Q."/>
            <person name="Fan C."/>
            <person name="Tollenaere R."/>
            <person name="Lu Y."/>
            <person name="Battail C."/>
            <person name="Shen J."/>
            <person name="Sidebottom C.H."/>
            <person name="Wang X."/>
            <person name="Canaguier A."/>
            <person name="Chauveau A."/>
            <person name="Berard A."/>
            <person name="Deniot G."/>
            <person name="Guan M."/>
            <person name="Liu Z."/>
            <person name="Sun F."/>
            <person name="Lim Y.P."/>
            <person name="Lyons E."/>
            <person name="Town C.D."/>
            <person name="Bancroft I."/>
            <person name="Wang X."/>
            <person name="Meng J."/>
            <person name="Ma J."/>
            <person name="Pires J.C."/>
            <person name="King G.J."/>
            <person name="Brunel D."/>
            <person name="Delourme R."/>
            <person name="Renard M."/>
            <person name="Aury J.M."/>
            <person name="Adams K.L."/>
            <person name="Batley J."/>
            <person name="Snowdon R.J."/>
            <person name="Tost J."/>
            <person name="Edwards D."/>
            <person name="Zhou Y."/>
            <person name="Hua W."/>
            <person name="Sharpe A.G."/>
            <person name="Paterson A.H."/>
            <person name="Guan C."/>
            <person name="Wincker P."/>
        </authorList>
    </citation>
    <scope>NUCLEOTIDE SEQUENCE [LARGE SCALE GENOMIC DNA]</scope>
    <source>
        <strain evidence="2">cv. Darmor-bzh</strain>
    </source>
</reference>
<gene>
    <name evidence="1" type="primary">BnaA09g29740D</name>
    <name evidence="1" type="ORF">GSBRNA2T00090703001</name>
</gene>
<dbReference type="EMBL" id="LK032061">
    <property type="protein sequence ID" value="CDY16240.1"/>
    <property type="molecule type" value="Genomic_DNA"/>
</dbReference>
<dbReference type="OMA" id="WCLFEEL"/>